<comment type="caution">
    <text evidence="2">The sequence shown here is derived from an EMBL/GenBank/DDBJ whole genome shotgun (WGS) entry which is preliminary data.</text>
</comment>
<accession>X1W1V0</accession>
<dbReference type="GO" id="GO:0006352">
    <property type="term" value="P:DNA-templated transcription initiation"/>
    <property type="evidence" value="ECO:0007669"/>
    <property type="project" value="InterPro"/>
</dbReference>
<dbReference type="Gene3D" id="1.10.10.10">
    <property type="entry name" value="Winged helix-like DNA-binding domain superfamily/Winged helix DNA-binding domain"/>
    <property type="match status" value="1"/>
</dbReference>
<dbReference type="AlphaFoldDB" id="X1W1V0"/>
<evidence type="ECO:0000313" key="2">
    <source>
        <dbReference type="EMBL" id="GAJ22590.1"/>
    </source>
</evidence>
<reference evidence="2" key="1">
    <citation type="journal article" date="2014" name="Front. Microbiol.">
        <title>High frequency of phylogenetically diverse reductive dehalogenase-homologous genes in deep subseafloor sedimentary metagenomes.</title>
        <authorList>
            <person name="Kawai M."/>
            <person name="Futagami T."/>
            <person name="Toyoda A."/>
            <person name="Takaki Y."/>
            <person name="Nishi S."/>
            <person name="Hori S."/>
            <person name="Arai W."/>
            <person name="Tsubouchi T."/>
            <person name="Morono Y."/>
            <person name="Uchiyama I."/>
            <person name="Ito T."/>
            <person name="Fujiyama A."/>
            <person name="Inagaki F."/>
            <person name="Takami H."/>
        </authorList>
    </citation>
    <scope>NUCLEOTIDE SEQUENCE</scope>
    <source>
        <strain evidence="2">Expedition CK06-06</strain>
    </source>
</reference>
<evidence type="ECO:0000259" key="1">
    <source>
        <dbReference type="Pfam" id="PF04545"/>
    </source>
</evidence>
<dbReference type="InterPro" id="IPR007630">
    <property type="entry name" value="RNA_pol_sigma70_r4"/>
</dbReference>
<dbReference type="InterPro" id="IPR013324">
    <property type="entry name" value="RNA_pol_sigma_r3/r4-like"/>
</dbReference>
<feature type="non-terminal residue" evidence="2">
    <location>
        <position position="45"/>
    </location>
</feature>
<sequence>MKIIKKSELRELTKTKTLREIARMYGVTHERIRQICVQWDIARRG</sequence>
<dbReference type="SUPFAM" id="SSF88659">
    <property type="entry name" value="Sigma3 and sigma4 domains of RNA polymerase sigma factors"/>
    <property type="match status" value="1"/>
</dbReference>
<gene>
    <name evidence="2" type="ORF">S12H4_61760</name>
</gene>
<dbReference type="EMBL" id="BARW01041122">
    <property type="protein sequence ID" value="GAJ22590.1"/>
    <property type="molecule type" value="Genomic_DNA"/>
</dbReference>
<name>X1W1V0_9ZZZZ</name>
<dbReference type="Pfam" id="PF04545">
    <property type="entry name" value="Sigma70_r4"/>
    <property type="match status" value="1"/>
</dbReference>
<dbReference type="InterPro" id="IPR036388">
    <property type="entry name" value="WH-like_DNA-bd_sf"/>
</dbReference>
<dbReference type="GO" id="GO:0003700">
    <property type="term" value="F:DNA-binding transcription factor activity"/>
    <property type="evidence" value="ECO:0007669"/>
    <property type="project" value="InterPro"/>
</dbReference>
<protein>
    <recommendedName>
        <fullName evidence="1">RNA polymerase sigma-70 region 4 domain-containing protein</fullName>
    </recommendedName>
</protein>
<proteinExistence type="predicted"/>
<feature type="domain" description="RNA polymerase sigma-70 region 4" evidence="1">
    <location>
        <begin position="15"/>
        <end position="35"/>
    </location>
</feature>
<organism evidence="2">
    <name type="scientific">marine sediment metagenome</name>
    <dbReference type="NCBI Taxonomy" id="412755"/>
    <lineage>
        <taxon>unclassified sequences</taxon>
        <taxon>metagenomes</taxon>
        <taxon>ecological metagenomes</taxon>
    </lineage>
</organism>